<evidence type="ECO:0000256" key="6">
    <source>
        <dbReference type="SAM" id="MobiDB-lite"/>
    </source>
</evidence>
<evidence type="ECO:0000256" key="5">
    <source>
        <dbReference type="ARBA" id="ARBA00023180"/>
    </source>
</evidence>
<dbReference type="Gene3D" id="1.20.120.980">
    <property type="entry name" value="Serine carboxypeptidase S28, SKS domain"/>
    <property type="match status" value="1"/>
</dbReference>
<dbReference type="EMBL" id="WJQU01000001">
    <property type="protein sequence ID" value="KAJ6645999.1"/>
    <property type="molecule type" value="Genomic_DNA"/>
</dbReference>
<dbReference type="GO" id="GO:0008239">
    <property type="term" value="F:dipeptidyl-peptidase activity"/>
    <property type="evidence" value="ECO:0007669"/>
    <property type="project" value="TreeGrafter"/>
</dbReference>
<dbReference type="OrthoDB" id="1735038at2759"/>
<evidence type="ECO:0000256" key="7">
    <source>
        <dbReference type="SAM" id="SignalP"/>
    </source>
</evidence>
<evidence type="ECO:0000256" key="4">
    <source>
        <dbReference type="ARBA" id="ARBA00022801"/>
    </source>
</evidence>
<keyword evidence="9" id="KW-1185">Reference proteome</keyword>
<dbReference type="GO" id="GO:0006508">
    <property type="term" value="P:proteolysis"/>
    <property type="evidence" value="ECO:0007669"/>
    <property type="project" value="UniProtKB-KW"/>
</dbReference>
<keyword evidence="3 7" id="KW-0732">Signal</keyword>
<dbReference type="InterPro" id="IPR042269">
    <property type="entry name" value="Ser_carbopepase_S28_SKS"/>
</dbReference>
<dbReference type="AlphaFoldDB" id="A0A9Q0S5M0"/>
<dbReference type="InterPro" id="IPR008758">
    <property type="entry name" value="Peptidase_S28"/>
</dbReference>
<evidence type="ECO:0000256" key="1">
    <source>
        <dbReference type="ARBA" id="ARBA00011079"/>
    </source>
</evidence>
<dbReference type="Pfam" id="PF05577">
    <property type="entry name" value="Peptidase_S28"/>
    <property type="match status" value="1"/>
</dbReference>
<keyword evidence="5" id="KW-0325">Glycoprotein</keyword>
<sequence length="513" mass="59080">MSNRLYADMIRCLVFLIAVMFTCADKIGLSKLAPMGQHEPRNFSRKSTRIPVMEFVEQRLDNFNSNNDETWLMRYYRNDEFFVSGGPIFIFVGGQWPISGGLLLGGHMFDMAEELRGQMFYTEHRFYGFSHPTSDVSMENLKYLNAEQALADLAHFIMHIRRSNPEFDQSPVILVGGAYGGNIVTWFRQKYPHLVTGAWASSAPVLGQYNFNEYYEVVGAAIRHAGGESCFQRFAGAFRQSEEFIALRRFTEFSNLFRTCEEINDENVFDVMEMFTILAAPLTRVIQYHRTGDINRVCDILLNSTDETDIEAYGRWFTGHVFGDNDDDCVDFSFDNDVLLHRNTSWDSPAVRSNDRQWFYQTCTEFGWFRTTDSQFQPFGSSITIDYFLRFCSDVFGEMYAFVDLLNRSPNFFPYKFSFTAEKIQQNIERKNVLYGGLQPDVSNVYFTHGGMDPWRPMGIQSDLNSKSPADVTPDGSHWQDLNSGGPDDSPQMRAVRERIISLVKIWTNTDGR</sequence>
<dbReference type="Gene3D" id="3.40.50.1820">
    <property type="entry name" value="alpha/beta hydrolase"/>
    <property type="match status" value="1"/>
</dbReference>
<evidence type="ECO:0000313" key="8">
    <source>
        <dbReference type="EMBL" id="KAJ6645999.1"/>
    </source>
</evidence>
<comment type="caution">
    <text evidence="8">The sequence shown here is derived from an EMBL/GenBank/DDBJ whole genome shotgun (WGS) entry which is preliminary data.</text>
</comment>
<feature type="chain" id="PRO_5040336707" evidence="7">
    <location>
        <begin position="25"/>
        <end position="513"/>
    </location>
</feature>
<evidence type="ECO:0000256" key="2">
    <source>
        <dbReference type="ARBA" id="ARBA00022670"/>
    </source>
</evidence>
<dbReference type="GO" id="GO:0070008">
    <property type="term" value="F:serine-type exopeptidase activity"/>
    <property type="evidence" value="ECO:0007669"/>
    <property type="project" value="InterPro"/>
</dbReference>
<dbReference type="Proteomes" id="UP001151699">
    <property type="component" value="Chromosome A"/>
</dbReference>
<organism evidence="8 9">
    <name type="scientific">Pseudolycoriella hygida</name>
    <dbReference type="NCBI Taxonomy" id="35572"/>
    <lineage>
        <taxon>Eukaryota</taxon>
        <taxon>Metazoa</taxon>
        <taxon>Ecdysozoa</taxon>
        <taxon>Arthropoda</taxon>
        <taxon>Hexapoda</taxon>
        <taxon>Insecta</taxon>
        <taxon>Pterygota</taxon>
        <taxon>Neoptera</taxon>
        <taxon>Endopterygota</taxon>
        <taxon>Diptera</taxon>
        <taxon>Nematocera</taxon>
        <taxon>Sciaroidea</taxon>
        <taxon>Sciaridae</taxon>
        <taxon>Pseudolycoriella</taxon>
    </lineage>
</organism>
<dbReference type="InterPro" id="IPR029058">
    <property type="entry name" value="AB_hydrolase_fold"/>
</dbReference>
<dbReference type="PANTHER" id="PTHR11010">
    <property type="entry name" value="PROTEASE S28 PRO-X CARBOXYPEPTIDASE-RELATED"/>
    <property type="match status" value="1"/>
</dbReference>
<name>A0A9Q0S5M0_9DIPT</name>
<protein>
    <submittedName>
        <fullName evidence="8">Thymus-specific serine protease</fullName>
    </submittedName>
</protein>
<comment type="similarity">
    <text evidence="1">Belongs to the peptidase S28 family.</text>
</comment>
<evidence type="ECO:0000313" key="9">
    <source>
        <dbReference type="Proteomes" id="UP001151699"/>
    </source>
</evidence>
<feature type="region of interest" description="Disordered" evidence="6">
    <location>
        <begin position="459"/>
        <end position="492"/>
    </location>
</feature>
<gene>
    <name evidence="8" type="primary">Prss16_0</name>
    <name evidence="8" type="ORF">Bhyg_01208</name>
</gene>
<dbReference type="SUPFAM" id="SSF53474">
    <property type="entry name" value="alpha/beta-Hydrolases"/>
    <property type="match status" value="1"/>
</dbReference>
<reference evidence="8" key="1">
    <citation type="submission" date="2022-07" db="EMBL/GenBank/DDBJ databases">
        <authorList>
            <person name="Trinca V."/>
            <person name="Uliana J.V.C."/>
            <person name="Torres T.T."/>
            <person name="Ward R.J."/>
            <person name="Monesi N."/>
        </authorList>
    </citation>
    <scope>NUCLEOTIDE SEQUENCE</scope>
    <source>
        <strain evidence="8">HSMRA1968</strain>
        <tissue evidence="8">Whole embryos</tissue>
    </source>
</reference>
<accession>A0A9Q0S5M0</accession>
<dbReference type="PANTHER" id="PTHR11010:SF5">
    <property type="entry name" value="RE36938P-RELATED"/>
    <property type="match status" value="1"/>
</dbReference>
<proteinExistence type="inferred from homology"/>
<keyword evidence="4" id="KW-0378">Hydrolase</keyword>
<evidence type="ECO:0000256" key="3">
    <source>
        <dbReference type="ARBA" id="ARBA00022729"/>
    </source>
</evidence>
<feature type="signal peptide" evidence="7">
    <location>
        <begin position="1"/>
        <end position="24"/>
    </location>
</feature>
<keyword evidence="2 8" id="KW-0645">Protease</keyword>